<evidence type="ECO:0000313" key="2">
    <source>
        <dbReference type="EMBL" id="KAF2656062.1"/>
    </source>
</evidence>
<accession>A0A6A6T8T3</accession>
<feature type="non-terminal residue" evidence="2">
    <location>
        <position position="1"/>
    </location>
</feature>
<dbReference type="EMBL" id="MU004341">
    <property type="protein sequence ID" value="KAF2656062.1"/>
    <property type="molecule type" value="Genomic_DNA"/>
</dbReference>
<dbReference type="Proteomes" id="UP000799324">
    <property type="component" value="Unassembled WGS sequence"/>
</dbReference>
<name>A0A6A6T8T3_9PLEO</name>
<proteinExistence type="predicted"/>
<feature type="non-terminal residue" evidence="2">
    <location>
        <position position="110"/>
    </location>
</feature>
<evidence type="ECO:0000256" key="1">
    <source>
        <dbReference type="SAM" id="MobiDB-lite"/>
    </source>
</evidence>
<protein>
    <submittedName>
        <fullName evidence="2">Uncharacterized protein</fullName>
    </submittedName>
</protein>
<sequence length="110" mass="12145">KGSGWTDRERLVYLVALVEQSAPKLDYNNTPRPNGRSKIACERMVQRLKDTLKEDLVALKAGQPTATEDSGTVKTPKTPKTPKRKTKAVGDEEGSPKKRGRPAKKDKDAD</sequence>
<evidence type="ECO:0000313" key="3">
    <source>
        <dbReference type="Proteomes" id="UP000799324"/>
    </source>
</evidence>
<keyword evidence="3" id="KW-1185">Reference proteome</keyword>
<organism evidence="2 3">
    <name type="scientific">Lophiostoma macrostomum CBS 122681</name>
    <dbReference type="NCBI Taxonomy" id="1314788"/>
    <lineage>
        <taxon>Eukaryota</taxon>
        <taxon>Fungi</taxon>
        <taxon>Dikarya</taxon>
        <taxon>Ascomycota</taxon>
        <taxon>Pezizomycotina</taxon>
        <taxon>Dothideomycetes</taxon>
        <taxon>Pleosporomycetidae</taxon>
        <taxon>Pleosporales</taxon>
        <taxon>Lophiostomataceae</taxon>
        <taxon>Lophiostoma</taxon>
    </lineage>
</organism>
<dbReference type="OrthoDB" id="5371646at2759"/>
<gene>
    <name evidence="2" type="ORF">K491DRAFT_570081</name>
</gene>
<reference evidence="2" key="1">
    <citation type="journal article" date="2020" name="Stud. Mycol.">
        <title>101 Dothideomycetes genomes: a test case for predicting lifestyles and emergence of pathogens.</title>
        <authorList>
            <person name="Haridas S."/>
            <person name="Albert R."/>
            <person name="Binder M."/>
            <person name="Bloem J."/>
            <person name="Labutti K."/>
            <person name="Salamov A."/>
            <person name="Andreopoulos B."/>
            <person name="Baker S."/>
            <person name="Barry K."/>
            <person name="Bills G."/>
            <person name="Bluhm B."/>
            <person name="Cannon C."/>
            <person name="Castanera R."/>
            <person name="Culley D."/>
            <person name="Daum C."/>
            <person name="Ezra D."/>
            <person name="Gonzalez J."/>
            <person name="Henrissat B."/>
            <person name="Kuo A."/>
            <person name="Liang C."/>
            <person name="Lipzen A."/>
            <person name="Lutzoni F."/>
            <person name="Magnuson J."/>
            <person name="Mondo S."/>
            <person name="Nolan M."/>
            <person name="Ohm R."/>
            <person name="Pangilinan J."/>
            <person name="Park H.-J."/>
            <person name="Ramirez L."/>
            <person name="Alfaro M."/>
            <person name="Sun H."/>
            <person name="Tritt A."/>
            <person name="Yoshinaga Y."/>
            <person name="Zwiers L.-H."/>
            <person name="Turgeon B."/>
            <person name="Goodwin S."/>
            <person name="Spatafora J."/>
            <person name="Crous P."/>
            <person name="Grigoriev I."/>
        </authorList>
    </citation>
    <scope>NUCLEOTIDE SEQUENCE</scope>
    <source>
        <strain evidence="2">CBS 122681</strain>
    </source>
</reference>
<dbReference type="AlphaFoldDB" id="A0A6A6T8T3"/>
<feature type="region of interest" description="Disordered" evidence="1">
    <location>
        <begin position="59"/>
        <end position="110"/>
    </location>
</feature>